<reference evidence="2" key="1">
    <citation type="journal article" date="2008" name="Nature">
        <title>The amphioxus genome and the evolution of the chordate karyotype.</title>
        <authorList>
            <consortium name="US DOE Joint Genome Institute (JGI-PGF)"/>
            <person name="Putnam N.H."/>
            <person name="Butts T."/>
            <person name="Ferrier D.E.K."/>
            <person name="Furlong R.F."/>
            <person name="Hellsten U."/>
            <person name="Kawashima T."/>
            <person name="Robinson-Rechavi M."/>
            <person name="Shoguchi E."/>
            <person name="Terry A."/>
            <person name="Yu J.-K."/>
            <person name="Benito-Gutierrez E.L."/>
            <person name="Dubchak I."/>
            <person name="Garcia-Fernandez J."/>
            <person name="Gibson-Brown J.J."/>
            <person name="Grigoriev I.V."/>
            <person name="Horton A.C."/>
            <person name="de Jong P.J."/>
            <person name="Jurka J."/>
            <person name="Kapitonov V.V."/>
            <person name="Kohara Y."/>
            <person name="Kuroki Y."/>
            <person name="Lindquist E."/>
            <person name="Lucas S."/>
            <person name="Osoegawa K."/>
            <person name="Pennacchio L.A."/>
            <person name="Salamov A.A."/>
            <person name="Satou Y."/>
            <person name="Sauka-Spengler T."/>
            <person name="Schmutz J."/>
            <person name="Shin-I T."/>
            <person name="Toyoda A."/>
            <person name="Bronner-Fraser M."/>
            <person name="Fujiyama A."/>
            <person name="Holland L.Z."/>
            <person name="Holland P.W.H."/>
            <person name="Satoh N."/>
            <person name="Rokhsar D.S."/>
        </authorList>
    </citation>
    <scope>NUCLEOTIDE SEQUENCE [LARGE SCALE GENOMIC DNA]</scope>
    <source>
        <strain evidence="2">S238N-H82</strain>
        <tissue evidence="2">Testes</tissue>
    </source>
</reference>
<dbReference type="AlphaFoldDB" id="C3ZZ53"/>
<dbReference type="InParanoid" id="C3ZZ53"/>
<accession>C3ZZ53</accession>
<proteinExistence type="predicted"/>
<gene>
    <name evidence="2" type="ORF">BRAFLDRAFT_109850</name>
</gene>
<evidence type="ECO:0000313" key="2">
    <source>
        <dbReference type="EMBL" id="EEN42164.1"/>
    </source>
</evidence>
<sequence length="240" mass="26248">MSYDPSPMFPRHAARPFPDVPSTSLARDIPTTLDCQVPLVPTPPAGKLLQAPLVPTPPAGNSLHKPLQLDNRQFCVALIRTYVKPSSHPDITEVMPASNPWPEVTPASGPQPEVTPPSGPWSQCTEVTRPSGLWSQCTEVTRPSGLWSQCTELTPASNPQPEVPVAHSPRSKWPIARGYPFQWPIARGYPFQWPVASGSPRTPNIYARHAPLVTADLPTRRFRFSAPLAPRTDSRAAEPP</sequence>
<dbReference type="EMBL" id="GG666743">
    <property type="protein sequence ID" value="EEN42164.1"/>
    <property type="molecule type" value="Genomic_DNA"/>
</dbReference>
<name>C3ZZ53_BRAFL</name>
<evidence type="ECO:0000256" key="1">
    <source>
        <dbReference type="SAM" id="MobiDB-lite"/>
    </source>
</evidence>
<protein>
    <submittedName>
        <fullName evidence="2">Uncharacterized protein</fullName>
    </submittedName>
</protein>
<organism>
    <name type="scientific">Branchiostoma floridae</name>
    <name type="common">Florida lancelet</name>
    <name type="synonym">Amphioxus</name>
    <dbReference type="NCBI Taxonomy" id="7739"/>
    <lineage>
        <taxon>Eukaryota</taxon>
        <taxon>Metazoa</taxon>
        <taxon>Chordata</taxon>
        <taxon>Cephalochordata</taxon>
        <taxon>Leptocardii</taxon>
        <taxon>Amphioxiformes</taxon>
        <taxon>Branchiostomatidae</taxon>
        <taxon>Branchiostoma</taxon>
    </lineage>
</organism>
<feature type="region of interest" description="Disordered" evidence="1">
    <location>
        <begin position="102"/>
        <end position="122"/>
    </location>
</feature>
<feature type="region of interest" description="Disordered" evidence="1">
    <location>
        <begin position="1"/>
        <end position="23"/>
    </location>
</feature>